<dbReference type="STRING" id="745531.A0A0C3S587"/>
<dbReference type="PANTHER" id="PTHR12835:SF5">
    <property type="entry name" value="BIOTIN--PROTEIN LIGASE"/>
    <property type="match status" value="1"/>
</dbReference>
<dbReference type="Pfam" id="PF09825">
    <property type="entry name" value="BPL_N"/>
    <property type="match status" value="1"/>
</dbReference>
<dbReference type="Pfam" id="PF03099">
    <property type="entry name" value="BPL_LplA_LipB"/>
    <property type="match status" value="1"/>
</dbReference>
<organism evidence="4 5">
    <name type="scientific">Phlebiopsis gigantea (strain 11061_1 CR5-6)</name>
    <name type="common">White-rot fungus</name>
    <name type="synonym">Peniophora gigantea</name>
    <dbReference type="NCBI Taxonomy" id="745531"/>
    <lineage>
        <taxon>Eukaryota</taxon>
        <taxon>Fungi</taxon>
        <taxon>Dikarya</taxon>
        <taxon>Basidiomycota</taxon>
        <taxon>Agaricomycotina</taxon>
        <taxon>Agaricomycetes</taxon>
        <taxon>Polyporales</taxon>
        <taxon>Phanerochaetaceae</taxon>
        <taxon>Phlebiopsis</taxon>
    </lineage>
</organism>
<sequence>MNVLVYTGPEVLQTSVSRAITALRFALYPHYTVQPITLQSFISQPWSTSCALLVFPACRDHLEFSHTVLAAIRTYVEKGGALLGLRAGVKYGGFFLGPGEYSLRFQHAQTGSSIYCNFPPGTDENLRRTSIVGEDGTNVTGVAESGDVSFEGVDANGIARVLARRADGNSVIAAELAVGAGKITLWGVQLEVPIVAEDGSADTRLAEERRRALFGKTLHSLGLQLPSTSPDQPPYPLPQFLVSTPSNPDIVARVLQSLELKPPATLQDTNDTFGFHDASDGEGLLVQARSSSGEDTTRHIVVYENGSLPPTSLTPHFNVQQYFQDLDAAHQKAGHTIGSPWAVGEAFLYGEAVTSTQTLMDKNPRFLASLPSPLVSLATYQLAGRGRGGNAWVSPLGCLQFSLRLRIPLSAMPPSRLVFVQYLVALAVVEAARDDGVLGSCGDRVRIKWPNDVYIVGEGGKEKPTKASGILVYTAIDGEGVDIIIGCGVNVLNPPPIASLASIIPPGARELPTMERTAAILMTKFEGLWSTFVANRGSFEPFLDRYYGYWLHS</sequence>
<dbReference type="HOGENOM" id="CLU_006150_1_1_1"/>
<comment type="similarity">
    <text evidence="1">Belongs to the biotin--protein ligase family.</text>
</comment>
<dbReference type="InterPro" id="IPR004408">
    <property type="entry name" value="Biotin_CoA_COase_ligase"/>
</dbReference>
<dbReference type="PROSITE" id="PS51733">
    <property type="entry name" value="BPL_LPL_CATALYTIC"/>
    <property type="match status" value="1"/>
</dbReference>
<dbReference type="SUPFAM" id="SSF55681">
    <property type="entry name" value="Class II aaRS and biotin synthetases"/>
    <property type="match status" value="1"/>
</dbReference>
<dbReference type="InterPro" id="IPR004143">
    <property type="entry name" value="BPL_LPL_catalytic"/>
</dbReference>
<name>A0A0C3S587_PHLG1</name>
<evidence type="ECO:0000259" key="3">
    <source>
        <dbReference type="PROSITE" id="PS51733"/>
    </source>
</evidence>
<dbReference type="Proteomes" id="UP000053257">
    <property type="component" value="Unassembled WGS sequence"/>
</dbReference>
<evidence type="ECO:0000256" key="1">
    <source>
        <dbReference type="ARBA" id="ARBA00009934"/>
    </source>
</evidence>
<dbReference type="GO" id="GO:0004077">
    <property type="term" value="F:biotin--[biotin carboxyl-carrier protein] ligase activity"/>
    <property type="evidence" value="ECO:0007669"/>
    <property type="project" value="InterPro"/>
</dbReference>
<feature type="domain" description="BPL/LPL catalytic" evidence="3">
    <location>
        <begin position="332"/>
        <end position="533"/>
    </location>
</feature>
<accession>A0A0C3S587</accession>
<keyword evidence="5" id="KW-1185">Reference proteome</keyword>
<dbReference type="InterPro" id="IPR045864">
    <property type="entry name" value="aa-tRNA-synth_II/BPL/LPL"/>
</dbReference>
<dbReference type="CDD" id="cd16442">
    <property type="entry name" value="BPL"/>
    <property type="match status" value="1"/>
</dbReference>
<dbReference type="EMBL" id="KN840543">
    <property type="protein sequence ID" value="KIP05462.1"/>
    <property type="molecule type" value="Genomic_DNA"/>
</dbReference>
<dbReference type="PANTHER" id="PTHR12835">
    <property type="entry name" value="BIOTIN PROTEIN LIGASE"/>
    <property type="match status" value="1"/>
</dbReference>
<dbReference type="GO" id="GO:0005737">
    <property type="term" value="C:cytoplasm"/>
    <property type="evidence" value="ECO:0007669"/>
    <property type="project" value="TreeGrafter"/>
</dbReference>
<protein>
    <recommendedName>
        <fullName evidence="3">BPL/LPL catalytic domain-containing protein</fullName>
    </recommendedName>
</protein>
<evidence type="ECO:0000313" key="5">
    <source>
        <dbReference type="Proteomes" id="UP000053257"/>
    </source>
</evidence>
<dbReference type="Gene3D" id="3.30.930.10">
    <property type="entry name" value="Bira Bifunctional Protein, Domain 2"/>
    <property type="match status" value="1"/>
</dbReference>
<evidence type="ECO:0000313" key="4">
    <source>
        <dbReference type="EMBL" id="KIP05462.1"/>
    </source>
</evidence>
<keyword evidence="2" id="KW-0436">Ligase</keyword>
<gene>
    <name evidence="4" type="ORF">PHLGIDRAFT_108275</name>
</gene>
<dbReference type="InterPro" id="IPR019197">
    <property type="entry name" value="Biotin-prot_ligase_N"/>
</dbReference>
<evidence type="ECO:0000256" key="2">
    <source>
        <dbReference type="ARBA" id="ARBA00022598"/>
    </source>
</evidence>
<reference evidence="4 5" key="1">
    <citation type="journal article" date="2014" name="PLoS Genet.">
        <title>Analysis of the Phlebiopsis gigantea genome, transcriptome and secretome provides insight into its pioneer colonization strategies of wood.</title>
        <authorList>
            <person name="Hori C."/>
            <person name="Ishida T."/>
            <person name="Igarashi K."/>
            <person name="Samejima M."/>
            <person name="Suzuki H."/>
            <person name="Master E."/>
            <person name="Ferreira P."/>
            <person name="Ruiz-Duenas F.J."/>
            <person name="Held B."/>
            <person name="Canessa P."/>
            <person name="Larrondo L.F."/>
            <person name="Schmoll M."/>
            <person name="Druzhinina I.S."/>
            <person name="Kubicek C.P."/>
            <person name="Gaskell J.A."/>
            <person name="Kersten P."/>
            <person name="St John F."/>
            <person name="Glasner J."/>
            <person name="Sabat G."/>
            <person name="Splinter BonDurant S."/>
            <person name="Syed K."/>
            <person name="Yadav J."/>
            <person name="Mgbeahuruike A.C."/>
            <person name="Kovalchuk A."/>
            <person name="Asiegbu F.O."/>
            <person name="Lackner G."/>
            <person name="Hoffmeister D."/>
            <person name="Rencoret J."/>
            <person name="Gutierrez A."/>
            <person name="Sun H."/>
            <person name="Lindquist E."/>
            <person name="Barry K."/>
            <person name="Riley R."/>
            <person name="Grigoriev I.V."/>
            <person name="Henrissat B."/>
            <person name="Kues U."/>
            <person name="Berka R.M."/>
            <person name="Martinez A.T."/>
            <person name="Covert S.F."/>
            <person name="Blanchette R.A."/>
            <person name="Cullen D."/>
        </authorList>
    </citation>
    <scope>NUCLEOTIDE SEQUENCE [LARGE SCALE GENOMIC DNA]</scope>
    <source>
        <strain evidence="4 5">11061_1 CR5-6</strain>
    </source>
</reference>
<dbReference type="AlphaFoldDB" id="A0A0C3S587"/>
<proteinExistence type="inferred from homology"/>
<dbReference type="OrthoDB" id="10250105at2759"/>